<name>A0A963Z525_9PROT</name>
<dbReference type="Gene3D" id="3.40.50.1820">
    <property type="entry name" value="alpha/beta hydrolase"/>
    <property type="match status" value="1"/>
</dbReference>
<protein>
    <recommendedName>
        <fullName evidence="4">Alpha/beta hydrolase</fullName>
    </recommendedName>
</protein>
<dbReference type="PROSITE" id="PS00708">
    <property type="entry name" value="PRO_ENDOPEP_SER"/>
    <property type="match status" value="1"/>
</dbReference>
<evidence type="ECO:0000313" key="3">
    <source>
        <dbReference type="Proteomes" id="UP000721844"/>
    </source>
</evidence>
<dbReference type="GO" id="GO:0004806">
    <property type="term" value="F:triacylglycerol lipase activity"/>
    <property type="evidence" value="ECO:0007669"/>
    <property type="project" value="InterPro"/>
</dbReference>
<evidence type="ECO:0008006" key="4">
    <source>
        <dbReference type="Google" id="ProtNLM"/>
    </source>
</evidence>
<dbReference type="InterPro" id="IPR002471">
    <property type="entry name" value="Pept_S9_AS"/>
</dbReference>
<reference evidence="2 3" key="1">
    <citation type="journal article" date="2021" name="Microorganisms">
        <title>Acidisoma silvae sp. nov. and Acidisomacellulosilytica sp. nov., Two Acidophilic Bacteria Isolated from Decaying Wood, Hydrolyzing Cellulose and Producing Poly-3-hydroxybutyrate.</title>
        <authorList>
            <person name="Mieszkin S."/>
            <person name="Pouder E."/>
            <person name="Uroz S."/>
            <person name="Simon-Colin C."/>
            <person name="Alain K."/>
        </authorList>
    </citation>
    <scope>NUCLEOTIDE SEQUENCE [LARGE SCALE GENOMIC DNA]</scope>
    <source>
        <strain evidence="2 3">HW T5.17</strain>
    </source>
</reference>
<keyword evidence="1" id="KW-0378">Hydrolase</keyword>
<sequence length="419" mass="45773">MEMETTGFRRRDLARAGMGIFGATAMLGAALHSKVAHAKDADAIPVTAGISYSLIGQWNAAKLNQILTRDAPKFFGISGTFTPAQHGVTLYRVRYPSVVPEQGNRTIMASGLVAVPDTAGTAFPMLSYQHGTVYGKEQVPSFPDQSTETALILAQFGGQGYIVIGADYFGMGQSAEPEGYLVKGSHQQATFDMVTAGRAVLAHLNLSATKLFLGGWSQGGFVTMALLEKLEANGIKVDGVATASAPLDGLVAFNGFLDFPRQIDATWVPVLFILTAFSFENYYRIPGLARAVIKDECFEIAQKVYLRQPFDHAQVPTKPAALLRPDYFNPQYFAATEYGRLINTTLRVYNWVIQSPVRNYFGEIDEVITPGLGRLAMTYQRAMGTGNMTVEAISTGRTDHRGTYMTSVPQWKRWFDSAV</sequence>
<organism evidence="2 3">
    <name type="scientific">Acidisoma cellulosilyticum</name>
    <dbReference type="NCBI Taxonomy" id="2802395"/>
    <lineage>
        <taxon>Bacteria</taxon>
        <taxon>Pseudomonadati</taxon>
        <taxon>Pseudomonadota</taxon>
        <taxon>Alphaproteobacteria</taxon>
        <taxon>Acetobacterales</taxon>
        <taxon>Acidocellaceae</taxon>
        <taxon>Acidisoma</taxon>
    </lineage>
</organism>
<dbReference type="GO" id="GO:0004252">
    <property type="term" value="F:serine-type endopeptidase activity"/>
    <property type="evidence" value="ECO:0007669"/>
    <property type="project" value="InterPro"/>
</dbReference>
<dbReference type="GO" id="GO:0016042">
    <property type="term" value="P:lipid catabolic process"/>
    <property type="evidence" value="ECO:0007669"/>
    <property type="project" value="InterPro"/>
</dbReference>
<dbReference type="GO" id="GO:0006508">
    <property type="term" value="P:proteolysis"/>
    <property type="evidence" value="ECO:0007669"/>
    <property type="project" value="InterPro"/>
</dbReference>
<gene>
    <name evidence="2" type="ORF">ACELLULO517_21190</name>
</gene>
<keyword evidence="3" id="KW-1185">Reference proteome</keyword>
<dbReference type="SUPFAM" id="SSF53474">
    <property type="entry name" value="alpha/beta-Hydrolases"/>
    <property type="match status" value="1"/>
</dbReference>
<accession>A0A963Z525</accession>
<dbReference type="Proteomes" id="UP000721844">
    <property type="component" value="Unassembled WGS sequence"/>
</dbReference>
<dbReference type="AlphaFoldDB" id="A0A963Z525"/>
<dbReference type="InterPro" id="IPR005152">
    <property type="entry name" value="Lipase_secreted"/>
</dbReference>
<dbReference type="PANTHER" id="PTHR34853:SF1">
    <property type="entry name" value="LIPASE 5"/>
    <property type="match status" value="1"/>
</dbReference>
<dbReference type="InterPro" id="IPR029058">
    <property type="entry name" value="AB_hydrolase_fold"/>
</dbReference>
<evidence type="ECO:0000256" key="1">
    <source>
        <dbReference type="ARBA" id="ARBA00022801"/>
    </source>
</evidence>
<dbReference type="PANTHER" id="PTHR34853">
    <property type="match status" value="1"/>
</dbReference>
<dbReference type="RefSeq" id="WP_227309430.1">
    <property type="nucleotide sequence ID" value="NZ_JAESVA010000009.1"/>
</dbReference>
<dbReference type="EMBL" id="JAESVA010000009">
    <property type="protein sequence ID" value="MCB8882774.1"/>
    <property type="molecule type" value="Genomic_DNA"/>
</dbReference>
<evidence type="ECO:0000313" key="2">
    <source>
        <dbReference type="EMBL" id="MCB8882774.1"/>
    </source>
</evidence>
<dbReference type="Gene3D" id="1.10.260.160">
    <property type="match status" value="1"/>
</dbReference>
<comment type="caution">
    <text evidence="2">The sequence shown here is derived from an EMBL/GenBank/DDBJ whole genome shotgun (WGS) entry which is preliminary data.</text>
</comment>
<proteinExistence type="predicted"/>